<evidence type="ECO:0008006" key="3">
    <source>
        <dbReference type="Google" id="ProtNLM"/>
    </source>
</evidence>
<gene>
    <name evidence="1" type="ORF">SD70_27250</name>
</gene>
<name>A0ABR5ABH4_9BACL</name>
<sequence>MSWQILNVEPAYGICDQCKKHDCGIVDGEHKWIMTGTYDRVGDPIVIGYKCVEMWANNLGISRVEVEKEVRTPPTQEEVGAYLRHLISNSVRDETLHIQAFTTDRPAFESMEAHEIYLWLTANKIDADLKKRKTLQNLRTFAIEKYNEMATQQQ</sequence>
<reference evidence="1 2" key="1">
    <citation type="submission" date="2014-12" db="EMBL/GenBank/DDBJ databases">
        <title>Draft genome sequence of Paenibacillus kamchatkensis strain B-2647.</title>
        <authorList>
            <person name="Karlyshev A.V."/>
            <person name="Kudryashova E.B."/>
        </authorList>
    </citation>
    <scope>NUCLEOTIDE SEQUENCE [LARGE SCALE GENOMIC DNA]</scope>
    <source>
        <strain evidence="1 2">VKM B-2647</strain>
    </source>
</reference>
<organism evidence="1 2">
    <name type="scientific">Gordoniibacillus kamchatkensis</name>
    <dbReference type="NCBI Taxonomy" id="1590651"/>
    <lineage>
        <taxon>Bacteria</taxon>
        <taxon>Bacillati</taxon>
        <taxon>Bacillota</taxon>
        <taxon>Bacilli</taxon>
        <taxon>Bacillales</taxon>
        <taxon>Paenibacillaceae</taxon>
        <taxon>Gordoniibacillus</taxon>
    </lineage>
</organism>
<dbReference type="Proteomes" id="UP000031967">
    <property type="component" value="Unassembled WGS sequence"/>
</dbReference>
<evidence type="ECO:0000313" key="2">
    <source>
        <dbReference type="Proteomes" id="UP000031967"/>
    </source>
</evidence>
<keyword evidence="2" id="KW-1185">Reference proteome</keyword>
<comment type="caution">
    <text evidence="1">The sequence shown here is derived from an EMBL/GenBank/DDBJ whole genome shotgun (WGS) entry which is preliminary data.</text>
</comment>
<protein>
    <recommendedName>
        <fullName evidence="3">Phage protein</fullName>
    </recommendedName>
</protein>
<dbReference type="EMBL" id="JXAK01000066">
    <property type="protein sequence ID" value="KIL38315.1"/>
    <property type="molecule type" value="Genomic_DNA"/>
</dbReference>
<proteinExistence type="predicted"/>
<evidence type="ECO:0000313" key="1">
    <source>
        <dbReference type="EMBL" id="KIL38315.1"/>
    </source>
</evidence>
<accession>A0ABR5ABH4</accession>